<evidence type="ECO:0000256" key="5">
    <source>
        <dbReference type="ARBA" id="ARBA00022692"/>
    </source>
</evidence>
<evidence type="ECO:0000313" key="14">
    <source>
        <dbReference type="Proteomes" id="UP001159405"/>
    </source>
</evidence>
<name>A0ABN8RDQ5_9CNID</name>
<comment type="subcellular location">
    <subcellularLocation>
        <location evidence="2">Cell membrane</location>
        <topology evidence="2">Single-pass membrane protein</topology>
    </subcellularLocation>
    <subcellularLocation>
        <location evidence="1">Cytoplasm</location>
        <location evidence="1">Cytoskeleton</location>
        <location evidence="1">Cilium basal body</location>
    </subcellularLocation>
</comment>
<feature type="region of interest" description="Disordered" evidence="11">
    <location>
        <begin position="1582"/>
        <end position="1601"/>
    </location>
</feature>
<reference evidence="13 14" key="1">
    <citation type="submission" date="2022-05" db="EMBL/GenBank/DDBJ databases">
        <authorList>
            <consortium name="Genoscope - CEA"/>
            <person name="William W."/>
        </authorList>
    </citation>
    <scope>NUCLEOTIDE SEQUENCE [LARGE SCALE GENOMIC DNA]</scope>
</reference>
<dbReference type="EMBL" id="CALNXK010000206">
    <property type="protein sequence ID" value="CAH3175965.1"/>
    <property type="molecule type" value="Genomic_DNA"/>
</dbReference>
<accession>A0ABN8RDQ5</accession>
<keyword evidence="8" id="KW-0206">Cytoskeleton</keyword>
<evidence type="ECO:0000256" key="9">
    <source>
        <dbReference type="ARBA" id="ARBA00023273"/>
    </source>
</evidence>
<evidence type="ECO:0000256" key="6">
    <source>
        <dbReference type="ARBA" id="ARBA00022989"/>
    </source>
</evidence>
<evidence type="ECO:0000256" key="4">
    <source>
        <dbReference type="ARBA" id="ARBA00022490"/>
    </source>
</evidence>
<organism evidence="13 14">
    <name type="scientific">Porites lobata</name>
    <dbReference type="NCBI Taxonomy" id="104759"/>
    <lineage>
        <taxon>Eukaryota</taxon>
        <taxon>Metazoa</taxon>
        <taxon>Cnidaria</taxon>
        <taxon>Anthozoa</taxon>
        <taxon>Hexacorallia</taxon>
        <taxon>Scleractinia</taxon>
        <taxon>Fungiina</taxon>
        <taxon>Poritidae</taxon>
        <taxon>Porites</taxon>
    </lineage>
</organism>
<dbReference type="InterPro" id="IPR026501">
    <property type="entry name" value="Limbin/EVC"/>
</dbReference>
<evidence type="ECO:0000256" key="1">
    <source>
        <dbReference type="ARBA" id="ARBA00004120"/>
    </source>
</evidence>
<protein>
    <submittedName>
        <fullName evidence="13">Uncharacterized protein</fullName>
    </submittedName>
</protein>
<dbReference type="PANTHER" id="PTHR16795">
    <property type="entry name" value="LIMBIN/ELLIS-VAN CREVELD PROTEIN"/>
    <property type="match status" value="1"/>
</dbReference>
<keyword evidence="3" id="KW-1003">Cell membrane</keyword>
<evidence type="ECO:0000256" key="3">
    <source>
        <dbReference type="ARBA" id="ARBA00022475"/>
    </source>
</evidence>
<keyword evidence="5 12" id="KW-0812">Transmembrane</keyword>
<sequence>MALNFSGYGLSIASTTSPLAPSVIQGGDLLNLTFHFNYNGTNDIIVSNSTACQELYNKTVFIKFVITLPIVFEIVYPKNLSGDLNGTIFMDLLNCSLLPSMKINSSIYQTDSQQFNVMEFDIMLQNVTSWASTLDVRLRLLHLAKAGSLLNISGNVIIANETKQFYMSSYTTPVPGNLQLTITSTSILETPNVTLTSEESVTFAATFQLPRLTTNLTLVIKLPAFANSTPMTFFHSYVKSFSQGVSSHKLSVGSPPEFSLSDDHRFPHPDVAQFIFGETFNPANESSNGTITVEITAKVDSNQGVYIPDSEGNVTCFLMYFSSQGINVIAGETFLALKLGQPLLKTNFVLTQDCCYEGNDVAELKFQVKNPHVSTAAAGNVIINITISRPHLQLQKLSVNLCENISFSNQSLYKCLDLMETAGMLVNSSSGLTVNLPRLNSSSWVNGSVFSLVRPSVAASSFHANILTMAYTRTGWLPINRDYVQTLNIKPVRASVLNVISSNVPHPTQDSSVITIGEDIVFRMVLSVPVSTNHDFTLQVSGQDVEGVAGRIIGVGNNIQALDRGKLIGLNFNITGNSKTLRGNFGTIVNTGSSSQPSDSEIEYEVTIQASNGENITNGHVLEVTFDVFVNGMIRQPPHVQSLQVIEPELRVTVTPSRFSEVEPNSAVTYMVRLEDSQESTSYAFRVGLEIAVPHDHFSDTQITEYPAGRSLEIVDGDQSPSGDVRYRNRNTKVLLFKGEDLLLGQTVSFKFKATTVSDLQASIYVSLPVHLAYATLPISLAPREGRNYTHNSNQGTFLTIRPPPFLSVTFEVLAGSFDAGDRVEYNLTLSNIAQSTTAHDLSVLATFEAIDGNRVYRTCSSDSVSFNNRTLESQLFISNMGPSITISCNYVSFIKDHISPKKLVSQIVAVEYYSLSAVNRPLTAASYKEKRFANVTTKPINTTAVTSQNAEQLQAGDPVNFTFYLQLPECVTNLSVDFQLPTVPRNVIELFRRRRDARREEAKLWSRVKRSSGLVYVLTPFLNESYVKFGNGFTLMQRLNITFVNHVSLNVAFGLLENLPGSGPNDTVEIFLKFGTANNPLVLSGRPLYLTALLNFDAGSDSSSKKFKIIGPLLKPLLSINKTVKVLQDESDSPPVAFNITISHAIGSLYDARNLTVTDTAQGMDIYDSAVSTKGVFISYPGKNVFGVRFILPSLRIGETRSFIYVAHFRVEEKEPSTLRIPAEVVWKSVQLNSPTYRLRSDSSTACLQRNDVDEAEPRKVFGYFALGVLLGLLVGGLIAAIIVLVVVKCCDKGKMAPYYMRFTNTSTMTVLTGSSQYIYHGEELTDKNPVEKHSESSIVQTDESIVPILSLDNASQTDKELNSLDVQYTAVMDADLENQRQNMFVKAVKLLARKLRVKREISSEQEGNFCLEIKQAIGAVAFKMSAEYKRKSIELRKKLQTEGKNCLDTLHRKQIKESEEMESKTKGLLNEQEKKEILDLLKKRHEAQEHELKQNLKLEQDVEMEKLRKEVSISKRFALKEAQNKMIQKLIKDAKLDEEQANALIYSHLANMAAIDKATDEEKARRVVELEMKLTERKALARQKQGEEERKRSDLKKLEEGHSDALESLVRSSTLSTDDAALYLKRFRKEMELVESKLAKDRKRQEQKLHQKLTALKQRKIEEKVREHQRQVEEFEQRQAEKFEHVEIDTLAAVNEKQKLLVKQRQEIEETERNSDKEAAEELQNLRDHHTQEANHLMKQNSQKIYQELINKGLSESEKEAILERHMADVALQQEAREEERRRQRDLLERRLEKQRALLEKKMKEEQVEQAEVRKQEDKIVGDLIVNQVALSEEERDRIIQEHEKNVAGLESSLTLSKLRQRQLLEEKLARRRKAKMEQLEKRQIEETKDRDYEDKILAEGEDIEMMKKHEQEKMAAMTDDEVHVGDDMEAVREEMLAERSKKLQEHHEKLGAIIAQLQIEKAKQMSKIAMQQEALGQLQAGLIDELEAKGTFQNPETQKIMDKYQKDTKALEENLQLQKDKQEKALRDRLQERMRQREETLILQQKDEISRYLSSMEPSNTAMKLRKAAVKARHQNELNDLRNRMQKEIDQSINDLKMASDVRRMQAIESQNMKLISILIQQDKLQEEELQGVLTFLFPTKSSSEIDELLSEIYGPNHNRGHALIVQ</sequence>
<keyword evidence="14" id="KW-1185">Reference proteome</keyword>
<feature type="coiled-coil region" evidence="10">
    <location>
        <begin position="1626"/>
        <end position="1821"/>
    </location>
</feature>
<keyword evidence="9" id="KW-0966">Cell projection</keyword>
<comment type="caution">
    <text evidence="13">The sequence shown here is derived from an EMBL/GenBank/DDBJ whole genome shotgun (WGS) entry which is preliminary data.</text>
</comment>
<keyword evidence="4" id="KW-0963">Cytoplasm</keyword>
<dbReference type="Proteomes" id="UP001159405">
    <property type="component" value="Unassembled WGS sequence"/>
</dbReference>
<feature type="transmembrane region" description="Helical" evidence="12">
    <location>
        <begin position="1262"/>
        <end position="1289"/>
    </location>
</feature>
<dbReference type="Pfam" id="PF12297">
    <property type="entry name" value="EVC2_like"/>
    <property type="match status" value="1"/>
</dbReference>
<evidence type="ECO:0000256" key="11">
    <source>
        <dbReference type="SAM" id="MobiDB-lite"/>
    </source>
</evidence>
<dbReference type="PANTHER" id="PTHR16795:SF14">
    <property type="entry name" value="LIMBIN"/>
    <property type="match status" value="1"/>
</dbReference>
<gene>
    <name evidence="13" type="ORF">PLOB_00017352</name>
</gene>
<evidence type="ECO:0000256" key="12">
    <source>
        <dbReference type="SAM" id="Phobius"/>
    </source>
</evidence>
<keyword evidence="6 12" id="KW-1133">Transmembrane helix</keyword>
<keyword evidence="7 12" id="KW-0472">Membrane</keyword>
<evidence type="ECO:0000313" key="13">
    <source>
        <dbReference type="EMBL" id="CAH3175965.1"/>
    </source>
</evidence>
<keyword evidence="10" id="KW-0175">Coiled coil</keyword>
<proteinExistence type="predicted"/>
<evidence type="ECO:0000256" key="8">
    <source>
        <dbReference type="ARBA" id="ARBA00023212"/>
    </source>
</evidence>
<feature type="coiled-coil region" evidence="10">
    <location>
        <begin position="2004"/>
        <end position="2031"/>
    </location>
</feature>
<evidence type="ECO:0000256" key="2">
    <source>
        <dbReference type="ARBA" id="ARBA00004162"/>
    </source>
</evidence>
<feature type="coiled-coil region" evidence="10">
    <location>
        <begin position="1472"/>
        <end position="1504"/>
    </location>
</feature>
<evidence type="ECO:0000256" key="7">
    <source>
        <dbReference type="ARBA" id="ARBA00023136"/>
    </source>
</evidence>
<evidence type="ECO:0000256" key="10">
    <source>
        <dbReference type="SAM" id="Coils"/>
    </source>
</evidence>
<feature type="transmembrane region" description="Helical" evidence="12">
    <location>
        <begin position="1301"/>
        <end position="1321"/>
    </location>
</feature>
<dbReference type="InterPro" id="IPR022076">
    <property type="entry name" value="Limbin"/>
</dbReference>